<feature type="chain" id="PRO_5038565414" description="Carbohydrate ABC transporter substrate-binding protein" evidence="8">
    <location>
        <begin position="23"/>
        <end position="431"/>
    </location>
</feature>
<dbReference type="EMBL" id="AJAT01000012">
    <property type="protein sequence ID" value="EOL45277.1"/>
    <property type="molecule type" value="Genomic_DNA"/>
</dbReference>
<evidence type="ECO:0008006" key="11">
    <source>
        <dbReference type="Google" id="ProtNLM"/>
    </source>
</evidence>
<dbReference type="InterPro" id="IPR050490">
    <property type="entry name" value="Bact_solute-bd_prot1"/>
</dbReference>
<evidence type="ECO:0000256" key="2">
    <source>
        <dbReference type="ARBA" id="ARBA00022448"/>
    </source>
</evidence>
<evidence type="ECO:0000256" key="7">
    <source>
        <dbReference type="ARBA" id="ARBA00023288"/>
    </source>
</evidence>
<dbReference type="HOGENOM" id="CLU_031285_12_3_9"/>
<organism evidence="9 10">
    <name type="scientific">Enterococcus phoeniculicola ATCC BAA-412</name>
    <dbReference type="NCBI Taxonomy" id="1158610"/>
    <lineage>
        <taxon>Bacteria</taxon>
        <taxon>Bacillati</taxon>
        <taxon>Bacillota</taxon>
        <taxon>Bacilli</taxon>
        <taxon>Lactobacillales</taxon>
        <taxon>Enterococcaceae</taxon>
        <taxon>Enterococcus</taxon>
    </lineage>
</organism>
<gene>
    <name evidence="9" type="ORF">UC3_01167</name>
</gene>
<evidence type="ECO:0000313" key="9">
    <source>
        <dbReference type="EMBL" id="EOL45277.1"/>
    </source>
</evidence>
<comment type="similarity">
    <text evidence="1">Belongs to the bacterial solute-binding protein 1 family.</text>
</comment>
<evidence type="ECO:0000256" key="1">
    <source>
        <dbReference type="ARBA" id="ARBA00008520"/>
    </source>
</evidence>
<keyword evidence="6" id="KW-0564">Palmitate</keyword>
<dbReference type="InterPro" id="IPR006059">
    <property type="entry name" value="SBP"/>
</dbReference>
<dbReference type="Gene3D" id="3.40.190.10">
    <property type="entry name" value="Periplasmic binding protein-like II"/>
    <property type="match status" value="2"/>
</dbReference>
<keyword evidence="10" id="KW-1185">Reference proteome</keyword>
<keyword evidence="2" id="KW-0813">Transport</keyword>
<name>R3WCS6_9ENTE</name>
<accession>R3WCS6</accession>
<dbReference type="SUPFAM" id="SSF53850">
    <property type="entry name" value="Periplasmic binding protein-like II"/>
    <property type="match status" value="1"/>
</dbReference>
<protein>
    <recommendedName>
        <fullName evidence="11">Carbohydrate ABC transporter substrate-binding protein</fullName>
    </recommendedName>
</protein>
<evidence type="ECO:0000256" key="8">
    <source>
        <dbReference type="SAM" id="SignalP"/>
    </source>
</evidence>
<dbReference type="PANTHER" id="PTHR43649">
    <property type="entry name" value="ARABINOSE-BINDING PROTEIN-RELATED"/>
    <property type="match status" value="1"/>
</dbReference>
<dbReference type="PATRIC" id="fig|1158610.3.peg.1142"/>
<dbReference type="eggNOG" id="COG1653">
    <property type="taxonomic scope" value="Bacteria"/>
</dbReference>
<keyword evidence="3" id="KW-1003">Cell membrane</keyword>
<dbReference type="Pfam" id="PF01547">
    <property type="entry name" value="SBP_bac_1"/>
    <property type="match status" value="1"/>
</dbReference>
<evidence type="ECO:0000313" key="10">
    <source>
        <dbReference type="Proteomes" id="UP000013785"/>
    </source>
</evidence>
<proteinExistence type="inferred from homology"/>
<reference evidence="9 10" key="1">
    <citation type="submission" date="2013-02" db="EMBL/GenBank/DDBJ databases">
        <title>The Genome Sequence of Enterococcus phoeniculicola BAA-412.</title>
        <authorList>
            <consortium name="The Broad Institute Genome Sequencing Platform"/>
            <consortium name="The Broad Institute Genome Sequencing Center for Infectious Disease"/>
            <person name="Earl A.M."/>
            <person name="Gilmore M.S."/>
            <person name="Lebreton F."/>
            <person name="Walker B."/>
            <person name="Young S.K."/>
            <person name="Zeng Q."/>
            <person name="Gargeya S."/>
            <person name="Fitzgerald M."/>
            <person name="Haas B."/>
            <person name="Abouelleil A."/>
            <person name="Alvarado L."/>
            <person name="Arachchi H.M."/>
            <person name="Berlin A.M."/>
            <person name="Chapman S.B."/>
            <person name="Dewar J."/>
            <person name="Goldberg J."/>
            <person name="Griggs A."/>
            <person name="Gujja S."/>
            <person name="Hansen M."/>
            <person name="Howarth C."/>
            <person name="Imamovic A."/>
            <person name="Larimer J."/>
            <person name="McCowan C."/>
            <person name="Murphy C."/>
            <person name="Neiman D."/>
            <person name="Pearson M."/>
            <person name="Priest M."/>
            <person name="Roberts A."/>
            <person name="Saif S."/>
            <person name="Shea T."/>
            <person name="Sisk P."/>
            <person name="Sykes S."/>
            <person name="Wortman J."/>
            <person name="Nusbaum C."/>
            <person name="Birren B."/>
        </authorList>
    </citation>
    <scope>NUCLEOTIDE SEQUENCE [LARGE SCALE GENOMIC DNA]</scope>
    <source>
        <strain evidence="9 10">ATCC BAA-412</strain>
    </source>
</reference>
<evidence type="ECO:0000256" key="6">
    <source>
        <dbReference type="ARBA" id="ARBA00023139"/>
    </source>
</evidence>
<dbReference type="PANTHER" id="PTHR43649:SF33">
    <property type="entry name" value="POLYGALACTURONAN_RHAMNOGALACTURONAN-BINDING PROTEIN YTCQ"/>
    <property type="match status" value="1"/>
</dbReference>
<evidence type="ECO:0000256" key="3">
    <source>
        <dbReference type="ARBA" id="ARBA00022475"/>
    </source>
</evidence>
<keyword evidence="7" id="KW-0449">Lipoprotein</keyword>
<evidence type="ECO:0000256" key="4">
    <source>
        <dbReference type="ARBA" id="ARBA00022729"/>
    </source>
</evidence>
<dbReference type="GO" id="GO:0055085">
    <property type="term" value="P:transmembrane transport"/>
    <property type="evidence" value="ECO:0007669"/>
    <property type="project" value="InterPro"/>
</dbReference>
<keyword evidence="5" id="KW-0472">Membrane</keyword>
<keyword evidence="4 8" id="KW-0732">Signal</keyword>
<dbReference type="AlphaFoldDB" id="R3WCS6"/>
<sequence length="431" mass="48194">MRSKWKRIIMGSTIMCGGILLAACGNGDGGENADKTNISMFLTKIEYKKEMEQFVDKFEEENKDIAIDVTFVGGGEDSESSLKAKFSSGEAPTIFMAAGLDQFNNYKKYAADLSDTESIKTAIPSTIDSMKLDDGGVGAVPMSMEVYSYIYNKDIFEKAGINAENIQTQSDLTEAVKELDKQKKQLGLEAVFAFPAKETWSTGMHGGGIFVAPEFEYDPMKAFSTETFNFDYSEQMKYYVDIQNDYSIQPTASLDYSTQIDDKFVGEKVAIVMQGSWVVPTLMAANEEWAQDSVGILPVPVEGTPEGYIDGGCLNYYVVNKESGEKEVAAAKKFLDYMNCSDEGKKNTVENFMFIPAYRGYEEYQSDINLIQEYTQYVNDEKYRNAVFNAVNVDWLKNSIGTGIQKYVTNEATWDEVTKEVKDNWKASSNN</sequence>
<dbReference type="PROSITE" id="PS51257">
    <property type="entry name" value="PROKAR_LIPOPROTEIN"/>
    <property type="match status" value="1"/>
</dbReference>
<evidence type="ECO:0000256" key="5">
    <source>
        <dbReference type="ARBA" id="ARBA00023136"/>
    </source>
</evidence>
<dbReference type="Proteomes" id="UP000013785">
    <property type="component" value="Unassembled WGS sequence"/>
</dbReference>
<dbReference type="STRING" id="154621.RV11_GL000795"/>
<dbReference type="RefSeq" id="WP_010767835.1">
    <property type="nucleotide sequence ID" value="NZ_ASWE01000003.1"/>
</dbReference>
<dbReference type="OrthoDB" id="9763054at2"/>
<feature type="signal peptide" evidence="8">
    <location>
        <begin position="1"/>
        <end position="22"/>
    </location>
</feature>
<dbReference type="PROSITE" id="PS01037">
    <property type="entry name" value="SBP_BACTERIAL_1"/>
    <property type="match status" value="1"/>
</dbReference>
<comment type="caution">
    <text evidence="9">The sequence shown here is derived from an EMBL/GenBank/DDBJ whole genome shotgun (WGS) entry which is preliminary data.</text>
</comment>
<dbReference type="InterPro" id="IPR006061">
    <property type="entry name" value="SBP_1_CS"/>
</dbReference>